<feature type="region of interest" description="Disordered" evidence="1">
    <location>
        <begin position="302"/>
        <end position="339"/>
    </location>
</feature>
<dbReference type="AlphaFoldDB" id="A0A7H8QRS9"/>
<feature type="region of interest" description="Disordered" evidence="1">
    <location>
        <begin position="207"/>
        <end position="242"/>
    </location>
</feature>
<name>A0A7H8QRS9_TALRU</name>
<dbReference type="RefSeq" id="XP_035342872.1">
    <property type="nucleotide sequence ID" value="XM_035486979.1"/>
</dbReference>
<dbReference type="KEGG" id="trg:TRUGW13939_03800"/>
<proteinExistence type="predicted"/>
<evidence type="ECO:0000313" key="2">
    <source>
        <dbReference type="EMBL" id="QKX56694.1"/>
    </source>
</evidence>
<gene>
    <name evidence="2" type="ORF">TRUGW13939_03800</name>
</gene>
<dbReference type="EMBL" id="CP055899">
    <property type="protein sequence ID" value="QKX56694.1"/>
    <property type="molecule type" value="Genomic_DNA"/>
</dbReference>
<feature type="compositionally biased region" description="Acidic residues" evidence="1">
    <location>
        <begin position="222"/>
        <end position="235"/>
    </location>
</feature>
<dbReference type="OrthoDB" id="4344093at2759"/>
<organism evidence="2 3">
    <name type="scientific">Talaromyces rugulosus</name>
    <name type="common">Penicillium rugulosum</name>
    <dbReference type="NCBI Taxonomy" id="121627"/>
    <lineage>
        <taxon>Eukaryota</taxon>
        <taxon>Fungi</taxon>
        <taxon>Dikarya</taxon>
        <taxon>Ascomycota</taxon>
        <taxon>Pezizomycotina</taxon>
        <taxon>Eurotiomycetes</taxon>
        <taxon>Eurotiomycetidae</taxon>
        <taxon>Eurotiales</taxon>
        <taxon>Trichocomaceae</taxon>
        <taxon>Talaromyces</taxon>
        <taxon>Talaromyces sect. Islandici</taxon>
    </lineage>
</organism>
<evidence type="ECO:0000313" key="3">
    <source>
        <dbReference type="Proteomes" id="UP000509510"/>
    </source>
</evidence>
<reference evidence="3" key="1">
    <citation type="submission" date="2020-06" db="EMBL/GenBank/DDBJ databases">
        <title>A chromosome-scale genome assembly of Talaromyces rugulosus W13939.</title>
        <authorList>
            <person name="Wang B."/>
            <person name="Guo L."/>
            <person name="Ye K."/>
            <person name="Wang L."/>
        </authorList>
    </citation>
    <scope>NUCLEOTIDE SEQUENCE [LARGE SCALE GENOMIC DNA]</scope>
    <source>
        <strain evidence="3">W13939</strain>
    </source>
</reference>
<evidence type="ECO:0000256" key="1">
    <source>
        <dbReference type="SAM" id="MobiDB-lite"/>
    </source>
</evidence>
<sequence length="420" mass="46412">MASSHDVYSTQPAFPFLASSLLAPYDMRNAARSSGGGGDHQTATTADDRSSWDLKPAFDKFSGVSRYRNESRFLFRCGSTVGVSYLKEWWNTSNPDMSRDLLGQIPKRLLSRYLLGLQNKQTTQKGPRVYIIRPSHSSTFAPDALLEAILEEEQASRRSPPPQTVLSRDQAIDLLDCVELLTIHDFAAATRAISQVSDRLYAMQQQLRQPKTNNQDDPALGQEEEGEEKEEDDDNNNNNKRNLPSTVLFIIEGLDAMAENVIRNSDALRGSAVLTPALRTLTYLSRSYASFLSIVLVNTTGLGSHPPSRSSQPPPGLSVSQSHDGGGGGGGMSNNNRNNNMKSAGGLYSVFSRTHRQDNNDDDNDNDTDEPLPLLHTLLSRTMDQAIDIHLLFQLRKNQSLVEVVKDRTGDGLGKWCVWS</sequence>
<dbReference type="GeneID" id="55991303"/>
<keyword evidence="3" id="KW-1185">Reference proteome</keyword>
<feature type="compositionally biased region" description="Polar residues" evidence="1">
    <location>
        <begin position="207"/>
        <end position="216"/>
    </location>
</feature>
<dbReference type="Proteomes" id="UP000509510">
    <property type="component" value="Chromosome II"/>
</dbReference>
<protein>
    <submittedName>
        <fullName evidence="2">Uncharacterized protein</fullName>
    </submittedName>
</protein>
<accession>A0A7H8QRS9</accession>